<evidence type="ECO:0000256" key="3">
    <source>
        <dbReference type="ARBA" id="ARBA00022801"/>
    </source>
</evidence>
<keyword evidence="2 4" id="KW-0479">Metal-binding</keyword>
<reference evidence="5 6" key="1">
    <citation type="submission" date="2016-09" db="EMBL/GenBank/DDBJ databases">
        <authorList>
            <person name="Capua I."/>
            <person name="De Benedictis P."/>
            <person name="Joannis T."/>
            <person name="Lombin L.H."/>
            <person name="Cattoli G."/>
        </authorList>
    </citation>
    <scope>NUCLEOTIDE SEQUENCE [LARGE SCALE GENOMIC DNA]</scope>
    <source>
        <strain evidence="5 6">UB20</strain>
    </source>
</reference>
<evidence type="ECO:0000313" key="5">
    <source>
        <dbReference type="EMBL" id="SCQ20069.1"/>
    </source>
</evidence>
<gene>
    <name evidence="5" type="primary">yjjV</name>
    <name evidence="5" type="ORF">TFUB20_00918</name>
</gene>
<dbReference type="PROSITE" id="PS01090">
    <property type="entry name" value="TATD_2"/>
    <property type="match status" value="1"/>
</dbReference>
<dbReference type="PANTHER" id="PTHR46124">
    <property type="entry name" value="D-AMINOACYL-TRNA DEACYLASE"/>
    <property type="match status" value="1"/>
</dbReference>
<dbReference type="Proteomes" id="UP000182057">
    <property type="component" value="Unassembled WGS sequence"/>
</dbReference>
<dbReference type="GO" id="GO:0046872">
    <property type="term" value="F:metal ion binding"/>
    <property type="evidence" value="ECO:0007669"/>
    <property type="project" value="UniProtKB-KW"/>
</dbReference>
<dbReference type="GO" id="GO:0004536">
    <property type="term" value="F:DNA nuclease activity"/>
    <property type="evidence" value="ECO:0007669"/>
    <property type="project" value="InterPro"/>
</dbReference>
<dbReference type="CDD" id="cd01310">
    <property type="entry name" value="TatD_DNAse"/>
    <property type="match status" value="1"/>
</dbReference>
<dbReference type="InterPro" id="IPR032466">
    <property type="entry name" value="Metal_Hydrolase"/>
</dbReference>
<dbReference type="PANTHER" id="PTHR46124:SF4">
    <property type="entry name" value="HYDROLASE TATD"/>
    <property type="match status" value="1"/>
</dbReference>
<dbReference type="EMBL" id="FMMM01000031">
    <property type="protein sequence ID" value="SCQ20069.1"/>
    <property type="molecule type" value="Genomic_DNA"/>
</dbReference>
<protein>
    <submittedName>
        <fullName evidence="5">Putative deoxyribonuclease YjjV</fullName>
        <ecNumber evidence="5">3.1.21.-</ecNumber>
    </submittedName>
</protein>
<feature type="binding site" evidence="4">
    <location>
        <position position="8"/>
    </location>
    <ligand>
        <name>a divalent metal cation</name>
        <dbReference type="ChEBI" id="CHEBI:60240"/>
        <label>1</label>
    </ligand>
</feature>
<sequence>MMKWIDTHTHIYGEEFNEDRKEMIERAKEAGVFAALLPNIDAQSIPALFRVCDEYPDFAYPMMGLHPTSIDARYVSQLMSVEKALTRRDYCGIGEIGIDLYWDRSFLKEQKQAFEEQLRWSIDLGLPVSIHTREAYEEVFDSIYKVGSDCLKGVFHCFSGTCEDLEEIKRLKGFKIGINGVLTFKNSVLPEIIRTAPLEMLLLETDAPYLAPVPYRGKRNEVAYLWETACKTAEIFGIDLEELSVHTEKNALELFNIPIGIPGLNGK</sequence>
<feature type="binding site" evidence="4">
    <location>
        <position position="10"/>
    </location>
    <ligand>
        <name>a divalent metal cation</name>
        <dbReference type="ChEBI" id="CHEBI:60240"/>
        <label>1</label>
    </ligand>
</feature>
<dbReference type="SUPFAM" id="SSF51556">
    <property type="entry name" value="Metallo-dependent hydrolases"/>
    <property type="match status" value="1"/>
</dbReference>
<dbReference type="Gene3D" id="3.20.20.140">
    <property type="entry name" value="Metal-dependent hydrolases"/>
    <property type="match status" value="1"/>
</dbReference>
<dbReference type="GO" id="GO:0005829">
    <property type="term" value="C:cytosol"/>
    <property type="evidence" value="ECO:0007669"/>
    <property type="project" value="TreeGrafter"/>
</dbReference>
<dbReference type="OMA" id="HDAKSWE"/>
<evidence type="ECO:0000256" key="1">
    <source>
        <dbReference type="ARBA" id="ARBA00009275"/>
    </source>
</evidence>
<dbReference type="NCBIfam" id="TIGR00010">
    <property type="entry name" value="YchF/TatD family DNA exonuclease"/>
    <property type="match status" value="1"/>
</dbReference>
<dbReference type="GO" id="GO:0016788">
    <property type="term" value="F:hydrolase activity, acting on ester bonds"/>
    <property type="evidence" value="ECO:0007669"/>
    <property type="project" value="InterPro"/>
</dbReference>
<accession>A0A1D3UIW9</accession>
<dbReference type="FunFam" id="3.20.20.140:FF:000005">
    <property type="entry name" value="TatD family hydrolase"/>
    <property type="match status" value="1"/>
</dbReference>
<dbReference type="AlphaFoldDB" id="A0A1D3UIW9"/>
<dbReference type="InterPro" id="IPR001130">
    <property type="entry name" value="TatD-like"/>
</dbReference>
<comment type="similarity">
    <text evidence="1">Belongs to the metallo-dependent hydrolases superfamily. TatD-type hydrolase family.</text>
</comment>
<proteinExistence type="inferred from homology"/>
<name>A0A1D3UIW9_TANFO</name>
<evidence type="ECO:0000256" key="2">
    <source>
        <dbReference type="ARBA" id="ARBA00022723"/>
    </source>
</evidence>
<dbReference type="EC" id="3.1.21.-" evidence="5"/>
<dbReference type="InterPro" id="IPR015991">
    <property type="entry name" value="TatD/YcfH-like"/>
</dbReference>
<keyword evidence="3 5" id="KW-0378">Hydrolase</keyword>
<feature type="binding site" evidence="4">
    <location>
        <position position="206"/>
    </location>
    <ligand>
        <name>a divalent metal cation</name>
        <dbReference type="ChEBI" id="CHEBI:60240"/>
        <label>1</label>
    </ligand>
</feature>
<dbReference type="InterPro" id="IPR018228">
    <property type="entry name" value="DNase_TatD-rel_CS"/>
</dbReference>
<dbReference type="PIRSF" id="PIRSF005902">
    <property type="entry name" value="DNase_TatD"/>
    <property type="match status" value="1"/>
</dbReference>
<evidence type="ECO:0000256" key="4">
    <source>
        <dbReference type="PIRSR" id="PIRSR005902-1"/>
    </source>
</evidence>
<feature type="binding site" evidence="4">
    <location>
        <position position="131"/>
    </location>
    <ligand>
        <name>a divalent metal cation</name>
        <dbReference type="ChEBI" id="CHEBI:60240"/>
        <label>2</label>
    </ligand>
</feature>
<feature type="binding site" evidence="4">
    <location>
        <position position="95"/>
    </location>
    <ligand>
        <name>a divalent metal cation</name>
        <dbReference type="ChEBI" id="CHEBI:60240"/>
        <label>1</label>
    </ligand>
</feature>
<evidence type="ECO:0000313" key="6">
    <source>
        <dbReference type="Proteomes" id="UP000182057"/>
    </source>
</evidence>
<organism evidence="5 6">
    <name type="scientific">Tannerella forsythia</name>
    <name type="common">Bacteroides forsythus</name>
    <dbReference type="NCBI Taxonomy" id="28112"/>
    <lineage>
        <taxon>Bacteria</taxon>
        <taxon>Pseudomonadati</taxon>
        <taxon>Bacteroidota</taxon>
        <taxon>Bacteroidia</taxon>
        <taxon>Bacteroidales</taxon>
        <taxon>Tannerellaceae</taxon>
        <taxon>Tannerella</taxon>
    </lineage>
</organism>
<feature type="binding site" evidence="4">
    <location>
        <position position="156"/>
    </location>
    <ligand>
        <name>a divalent metal cation</name>
        <dbReference type="ChEBI" id="CHEBI:60240"/>
        <label>2</label>
    </ligand>
</feature>
<dbReference type="Pfam" id="PF01026">
    <property type="entry name" value="TatD_DNase"/>
    <property type="match status" value="1"/>
</dbReference>